<dbReference type="Proteomes" id="UP000262621">
    <property type="component" value="Unassembled WGS sequence"/>
</dbReference>
<comment type="subcellular location">
    <subcellularLocation>
        <location evidence="1">Membrane</location>
        <topology evidence="1">Single-pass membrane protein</topology>
    </subcellularLocation>
</comment>
<dbReference type="Gene3D" id="3.40.462.10">
    <property type="entry name" value="FAD-linked oxidases, C-terminal domain"/>
    <property type="match status" value="1"/>
</dbReference>
<dbReference type="Pfam" id="PF01565">
    <property type="entry name" value="FAD_binding_4"/>
    <property type="match status" value="1"/>
</dbReference>
<name>A0A372FX01_9ACTN</name>
<dbReference type="InterPro" id="IPR016170">
    <property type="entry name" value="Cytok_DH_C_sf"/>
</dbReference>
<dbReference type="InterPro" id="IPR040165">
    <property type="entry name" value="Diminuto-like"/>
</dbReference>
<keyword evidence="4" id="KW-0812">Transmembrane</keyword>
<dbReference type="OrthoDB" id="5482059at2"/>
<dbReference type="PANTHER" id="PTHR10801:SF0">
    <property type="entry name" value="DELTA(24)-STEROL REDUCTASE"/>
    <property type="match status" value="1"/>
</dbReference>
<keyword evidence="3" id="KW-0285">Flavoprotein</keyword>
<evidence type="ECO:0000256" key="1">
    <source>
        <dbReference type="ARBA" id="ARBA00004167"/>
    </source>
</evidence>
<dbReference type="AlphaFoldDB" id="A0A372FX01"/>
<reference evidence="10 11" key="1">
    <citation type="submission" date="2018-08" db="EMBL/GenBank/DDBJ databases">
        <title>Verrucosispora craniellae sp. nov., isolated from a marine sponge in the South China Sea.</title>
        <authorList>
            <person name="Li L."/>
            <person name="Lin H.W."/>
        </authorList>
    </citation>
    <scope>NUCLEOTIDE SEQUENCE [LARGE SCALE GENOMIC DNA]</scope>
    <source>
        <strain evidence="10 11">LHW63014</strain>
    </source>
</reference>
<dbReference type="EC" id="1.3.1.72" evidence="2"/>
<evidence type="ECO:0000256" key="8">
    <source>
        <dbReference type="ARBA" id="ARBA00023136"/>
    </source>
</evidence>
<dbReference type="GO" id="GO:0050614">
    <property type="term" value="F:Delta24-sterol reductase activity"/>
    <property type="evidence" value="ECO:0007669"/>
    <property type="project" value="UniProtKB-EC"/>
</dbReference>
<dbReference type="InterPro" id="IPR016166">
    <property type="entry name" value="FAD-bd_PCMH"/>
</dbReference>
<dbReference type="SUPFAM" id="SSF56176">
    <property type="entry name" value="FAD-binding/transporter-associated domain-like"/>
    <property type="match status" value="1"/>
</dbReference>
<feature type="domain" description="FAD-binding PCMH-type" evidence="9">
    <location>
        <begin position="1"/>
        <end position="170"/>
    </location>
</feature>
<keyword evidence="7" id="KW-0560">Oxidoreductase</keyword>
<protein>
    <recommendedName>
        <fullName evidence="2">Delta(24)-sterol reductase</fullName>
        <ecNumber evidence="2">1.3.1.72</ecNumber>
    </recommendedName>
</protein>
<dbReference type="Gene3D" id="3.30.465.10">
    <property type="match status" value="1"/>
</dbReference>
<dbReference type="InterPro" id="IPR016169">
    <property type="entry name" value="FAD-bd_PCMH_sub2"/>
</dbReference>
<dbReference type="PROSITE" id="PS51387">
    <property type="entry name" value="FAD_PCMH"/>
    <property type="match status" value="1"/>
</dbReference>
<keyword evidence="8" id="KW-0472">Membrane</keyword>
<dbReference type="GO" id="GO:0016020">
    <property type="term" value="C:membrane"/>
    <property type="evidence" value="ECO:0007669"/>
    <property type="project" value="UniProtKB-SubCell"/>
</dbReference>
<evidence type="ECO:0000313" key="10">
    <source>
        <dbReference type="EMBL" id="RFS45332.1"/>
    </source>
</evidence>
<evidence type="ECO:0000256" key="7">
    <source>
        <dbReference type="ARBA" id="ARBA00023002"/>
    </source>
</evidence>
<evidence type="ECO:0000256" key="2">
    <source>
        <dbReference type="ARBA" id="ARBA00012405"/>
    </source>
</evidence>
<dbReference type="InterPro" id="IPR016164">
    <property type="entry name" value="FAD-linked_Oxase-like_C"/>
</dbReference>
<accession>A0A372FX01</accession>
<comment type="caution">
    <text evidence="10">The sequence shown here is derived from an EMBL/GenBank/DDBJ whole genome shotgun (WGS) entry which is preliminary data.</text>
</comment>
<dbReference type="PANTHER" id="PTHR10801">
    <property type="entry name" value="24-DEHYDROCHOLESTEROL REDUCTASE"/>
    <property type="match status" value="1"/>
</dbReference>
<keyword evidence="11" id="KW-1185">Reference proteome</keyword>
<dbReference type="EMBL" id="QVFU01000017">
    <property type="protein sequence ID" value="RFS45332.1"/>
    <property type="molecule type" value="Genomic_DNA"/>
</dbReference>
<evidence type="ECO:0000256" key="5">
    <source>
        <dbReference type="ARBA" id="ARBA00022827"/>
    </source>
</evidence>
<evidence type="ECO:0000256" key="4">
    <source>
        <dbReference type="ARBA" id="ARBA00022692"/>
    </source>
</evidence>
<evidence type="ECO:0000313" key="11">
    <source>
        <dbReference type="Proteomes" id="UP000262621"/>
    </source>
</evidence>
<dbReference type="SUPFAM" id="SSF55103">
    <property type="entry name" value="FAD-linked oxidases, C-terminal domain"/>
    <property type="match status" value="1"/>
</dbReference>
<evidence type="ECO:0000259" key="9">
    <source>
        <dbReference type="PROSITE" id="PS51387"/>
    </source>
</evidence>
<evidence type="ECO:0000256" key="3">
    <source>
        <dbReference type="ARBA" id="ARBA00022630"/>
    </source>
</evidence>
<gene>
    <name evidence="10" type="ORF">D0Q02_16805</name>
</gene>
<organism evidence="10 11">
    <name type="scientific">Micromonospora craniellae</name>
    <dbReference type="NCBI Taxonomy" id="2294034"/>
    <lineage>
        <taxon>Bacteria</taxon>
        <taxon>Bacillati</taxon>
        <taxon>Actinomycetota</taxon>
        <taxon>Actinomycetes</taxon>
        <taxon>Micromonosporales</taxon>
        <taxon>Micromonosporaceae</taxon>
        <taxon>Micromonospora</taxon>
    </lineage>
</organism>
<keyword evidence="5" id="KW-0274">FAD</keyword>
<keyword evidence="6" id="KW-1133">Transmembrane helix</keyword>
<proteinExistence type="predicted"/>
<dbReference type="InterPro" id="IPR036318">
    <property type="entry name" value="FAD-bd_PCMH-like_sf"/>
</dbReference>
<sequence>MLALRDHDVAVAQLRRSYAAVPPGRPVRLAKRTSNLFRPRNVPRAPGLDVSGLGGVLHVDPAARTADVQGMCTYERLVEATLPYALMPLVVPQLRTITLGGAVTGLGIESTSFRNGLPHESVTEMDVFTGAGELVTARPEGEHADLFAAFPNSLGSLGYATRLRIALQPVRRHVALRNVRFTDLTALTEAIGEITAARAWAGEGVDAMDGVMFSPGEAYLVLARFTDDARRASDYTGQDIYYRSLRRLPHDTLTTHDYLWRWDTDWFWCSAAFGAQHPLVRRVWPARWRRSDVYHRIVRLEYRHQVAARIDRWRGQPARERVVQDVEIPLERTADFLRWFARRVGMTPVWLCPLRLREPAGRGSARSWPLYPLRPGQDYVNIGFWGSVPIAEGAADGDVNREIERAVSEAGGHKSLYSDAYYDRDSFDRLYGGDTWRVVRDRYDPEHRLTGLYEKAVARA</sequence>
<dbReference type="GO" id="GO:0071949">
    <property type="term" value="F:FAD binding"/>
    <property type="evidence" value="ECO:0007669"/>
    <property type="project" value="InterPro"/>
</dbReference>
<evidence type="ECO:0000256" key="6">
    <source>
        <dbReference type="ARBA" id="ARBA00022989"/>
    </source>
</evidence>
<dbReference type="InterPro" id="IPR006094">
    <property type="entry name" value="Oxid_FAD_bind_N"/>
</dbReference>
<dbReference type="RefSeq" id="WP_117228935.1">
    <property type="nucleotide sequence ID" value="NZ_CP061725.1"/>
</dbReference>